<gene>
    <name evidence="1" type="ORF">M8231_03135</name>
</gene>
<dbReference type="EMBL" id="CP097649">
    <property type="protein sequence ID" value="URI15993.1"/>
    <property type="molecule type" value="Genomic_DNA"/>
</dbReference>
<dbReference type="InterPro" id="IPR010982">
    <property type="entry name" value="Lambda_DNA-bd_dom_sf"/>
</dbReference>
<evidence type="ECO:0008006" key="3">
    <source>
        <dbReference type="Google" id="ProtNLM"/>
    </source>
</evidence>
<organism evidence="1 2">
    <name type="scientific">Brevundimonas albigilva</name>
    <dbReference type="NCBI Taxonomy" id="1312364"/>
    <lineage>
        <taxon>Bacteria</taxon>
        <taxon>Pseudomonadati</taxon>
        <taxon>Pseudomonadota</taxon>
        <taxon>Alphaproteobacteria</taxon>
        <taxon>Caulobacterales</taxon>
        <taxon>Caulobacteraceae</taxon>
        <taxon>Brevundimonas</taxon>
    </lineage>
</organism>
<sequence length="95" mass="11099">MSRSGMGQDVARDLQEEIWREVHRAFARRRDEEGLTQAELARRMGLQRERVHYWLSRPEHMTLKAAARLLAGMDARLECRTRALEPARPPFEQAA</sequence>
<dbReference type="SUPFAM" id="SSF47413">
    <property type="entry name" value="lambda repressor-like DNA-binding domains"/>
    <property type="match status" value="1"/>
</dbReference>
<evidence type="ECO:0000313" key="2">
    <source>
        <dbReference type="Proteomes" id="UP001055429"/>
    </source>
</evidence>
<name>A0ABY4ST18_9CAUL</name>
<evidence type="ECO:0000313" key="1">
    <source>
        <dbReference type="EMBL" id="URI15993.1"/>
    </source>
</evidence>
<accession>A0ABY4ST18</accession>
<reference evidence="1" key="1">
    <citation type="submission" date="2022-05" db="EMBL/GenBank/DDBJ databases">
        <title>Brevundimonas albigilva TT17 genome sequence.</title>
        <authorList>
            <person name="Lee K."/>
            <person name="Son H."/>
        </authorList>
    </citation>
    <scope>NUCLEOTIDE SEQUENCE</scope>
    <source>
        <strain evidence="1">TT17</strain>
    </source>
</reference>
<protein>
    <recommendedName>
        <fullName evidence="3">HTH cro/C1-type domain-containing protein</fullName>
    </recommendedName>
</protein>
<dbReference type="Gene3D" id="1.10.260.40">
    <property type="entry name" value="lambda repressor-like DNA-binding domains"/>
    <property type="match status" value="1"/>
</dbReference>
<proteinExistence type="predicted"/>
<dbReference type="RefSeq" id="WP_250202234.1">
    <property type="nucleotide sequence ID" value="NZ_CP097649.1"/>
</dbReference>
<dbReference type="Proteomes" id="UP001055429">
    <property type="component" value="Chromosome"/>
</dbReference>
<keyword evidence="2" id="KW-1185">Reference proteome</keyword>